<protein>
    <submittedName>
        <fullName evidence="2">Uncharacterized protein</fullName>
    </submittedName>
</protein>
<dbReference type="WBParaSite" id="Hba_12154">
    <property type="protein sequence ID" value="Hba_12154"/>
    <property type="gene ID" value="Hba_12154"/>
</dbReference>
<dbReference type="AlphaFoldDB" id="A0A1I7X3W3"/>
<name>A0A1I7X3W3_HETBA</name>
<accession>A0A1I7X3W3</accession>
<reference evidence="2" key="1">
    <citation type="submission" date="2016-11" db="UniProtKB">
        <authorList>
            <consortium name="WormBaseParasite"/>
        </authorList>
    </citation>
    <scope>IDENTIFICATION</scope>
</reference>
<keyword evidence="1" id="KW-1185">Reference proteome</keyword>
<proteinExistence type="predicted"/>
<dbReference type="Proteomes" id="UP000095283">
    <property type="component" value="Unplaced"/>
</dbReference>
<evidence type="ECO:0000313" key="1">
    <source>
        <dbReference type="Proteomes" id="UP000095283"/>
    </source>
</evidence>
<evidence type="ECO:0000313" key="2">
    <source>
        <dbReference type="WBParaSite" id="Hba_12154"/>
    </source>
</evidence>
<organism evidence="1 2">
    <name type="scientific">Heterorhabditis bacteriophora</name>
    <name type="common">Entomopathogenic nematode worm</name>
    <dbReference type="NCBI Taxonomy" id="37862"/>
    <lineage>
        <taxon>Eukaryota</taxon>
        <taxon>Metazoa</taxon>
        <taxon>Ecdysozoa</taxon>
        <taxon>Nematoda</taxon>
        <taxon>Chromadorea</taxon>
        <taxon>Rhabditida</taxon>
        <taxon>Rhabditina</taxon>
        <taxon>Rhabditomorpha</taxon>
        <taxon>Strongyloidea</taxon>
        <taxon>Heterorhabditidae</taxon>
        <taxon>Heterorhabditis</taxon>
    </lineage>
</organism>
<sequence>MANVNVLNFWKNSLTFSVLASFKLLNSVRTKENNDKRQNMELSYRALIDNI</sequence>